<proteinExistence type="predicted"/>
<feature type="domain" description="Porin" evidence="2">
    <location>
        <begin position="7"/>
        <end position="360"/>
    </location>
</feature>
<evidence type="ECO:0000256" key="1">
    <source>
        <dbReference type="SAM" id="SignalP"/>
    </source>
</evidence>
<dbReference type="Proteomes" id="UP000680714">
    <property type="component" value="Unassembled WGS sequence"/>
</dbReference>
<dbReference type="InterPro" id="IPR023614">
    <property type="entry name" value="Porin_dom_sf"/>
</dbReference>
<keyword evidence="4" id="KW-1185">Reference proteome</keyword>
<evidence type="ECO:0000259" key="2">
    <source>
        <dbReference type="Pfam" id="PF13609"/>
    </source>
</evidence>
<name>A0ABS5IEB0_9PROT</name>
<reference evidence="3 4" key="1">
    <citation type="submission" date="2021-04" db="EMBL/GenBank/DDBJ databases">
        <title>Magnetospirillum sulfuroxidans sp. nov., a facultative chemolithoautotrophic sulfur-oxidizing alphaproteobacterium isolated from freshwater sediment and proposals for Paramagetospirillum gen. nov., and Magnetospirillaceae fam. nov.</title>
        <authorList>
            <person name="Koziaeva V."/>
            <person name="Geelhoed J.S."/>
            <person name="Sorokin D.Y."/>
            <person name="Grouzdev D.S."/>
        </authorList>
    </citation>
    <scope>NUCLEOTIDE SEQUENCE [LARGE SCALE GENOMIC DNA]</scope>
    <source>
        <strain evidence="3 4">J10</strain>
    </source>
</reference>
<dbReference type="SUPFAM" id="SSF56935">
    <property type="entry name" value="Porins"/>
    <property type="match status" value="1"/>
</dbReference>
<keyword evidence="1" id="KW-0732">Signal</keyword>
<accession>A0ABS5IEB0</accession>
<dbReference type="RefSeq" id="WP_211549837.1">
    <property type="nucleotide sequence ID" value="NZ_JAGTUF010000013.1"/>
</dbReference>
<gene>
    <name evidence="3" type="ORF">KEC16_13635</name>
</gene>
<feature type="chain" id="PRO_5046818446" evidence="1">
    <location>
        <begin position="25"/>
        <end position="384"/>
    </location>
</feature>
<feature type="signal peptide" evidence="1">
    <location>
        <begin position="1"/>
        <end position="24"/>
    </location>
</feature>
<evidence type="ECO:0000313" key="3">
    <source>
        <dbReference type="EMBL" id="MBR9972761.1"/>
    </source>
</evidence>
<dbReference type="Gene3D" id="2.40.160.10">
    <property type="entry name" value="Porin"/>
    <property type="match status" value="1"/>
</dbReference>
<protein>
    <submittedName>
        <fullName evidence="3">Porin</fullName>
    </submittedName>
</protein>
<sequence>MKKILVASTALVAAGMITAGSASASEKIKLSLGGYSKWWVVGAWQDDNYEAAFGKGAGSANTVDVKGDNEIWFDGSTKLDNGLEVGVHMELEAGGQTDTNTSASAATSSDIIDKSYVYISGGFGKVIVGTESNGTVLMHTMAPDAAGNTGADGILTGGLAIARPANVTAKVTTEIDTDAEADKITYVSPTFYGFTVGGSYVPNVSEDNQNVYGSGGSTNSAAAEIYGVAAMYANTFGGLGVKASAGYVTYDVDVATDRSQELAFGTQLSYAGFTLGGSYRNIKQNLGATPGSFAGSDGYAWDIGLQYETGPYAVSVTYFNSVAEGTVAAGEDEFTVYQMSGKYNMGAGVDLLATVGHAEYADEGSAAIDNNEGWSVMTGLSLQF</sequence>
<dbReference type="InterPro" id="IPR033900">
    <property type="entry name" value="Gram_neg_porin_domain"/>
</dbReference>
<dbReference type="EMBL" id="JAGTUF010000013">
    <property type="protein sequence ID" value="MBR9972761.1"/>
    <property type="molecule type" value="Genomic_DNA"/>
</dbReference>
<evidence type="ECO:0000313" key="4">
    <source>
        <dbReference type="Proteomes" id="UP000680714"/>
    </source>
</evidence>
<organism evidence="3 4">
    <name type="scientific">Magnetospirillum sulfuroxidans</name>
    <dbReference type="NCBI Taxonomy" id="611300"/>
    <lineage>
        <taxon>Bacteria</taxon>
        <taxon>Pseudomonadati</taxon>
        <taxon>Pseudomonadota</taxon>
        <taxon>Alphaproteobacteria</taxon>
        <taxon>Rhodospirillales</taxon>
        <taxon>Rhodospirillaceae</taxon>
        <taxon>Magnetospirillum</taxon>
    </lineage>
</organism>
<dbReference type="Pfam" id="PF13609">
    <property type="entry name" value="Porin_4"/>
    <property type="match status" value="1"/>
</dbReference>
<comment type="caution">
    <text evidence="3">The sequence shown here is derived from an EMBL/GenBank/DDBJ whole genome shotgun (WGS) entry which is preliminary data.</text>
</comment>